<dbReference type="PANTHER" id="PTHR45270:SF4">
    <property type="entry name" value="CHAPERONE DNAJ-DOMAIN SUPERFAMILY PROTEIN"/>
    <property type="match status" value="1"/>
</dbReference>
<accession>G7JIZ0</accession>
<reference evidence="2 4" key="2">
    <citation type="journal article" date="2014" name="BMC Genomics">
        <title>An improved genome release (version Mt4.0) for the model legume Medicago truncatula.</title>
        <authorList>
            <person name="Tang H."/>
            <person name="Krishnakumar V."/>
            <person name="Bidwell S."/>
            <person name="Rosen B."/>
            <person name="Chan A."/>
            <person name="Zhou S."/>
            <person name="Gentzbittel L."/>
            <person name="Childs K.L."/>
            <person name="Yandell M."/>
            <person name="Gundlach H."/>
            <person name="Mayer K.F."/>
            <person name="Schwartz D.C."/>
            <person name="Town C.D."/>
        </authorList>
    </citation>
    <scope>GENOME REANNOTATION</scope>
    <source>
        <strain evidence="3 4">cv. Jemalong A17</strain>
    </source>
</reference>
<proteinExistence type="predicted"/>
<evidence type="ECO:0000313" key="3">
    <source>
        <dbReference type="EnsemblPlants" id="AES90933"/>
    </source>
</evidence>
<dbReference type="HOGENOM" id="CLU_1404365_0_0_1"/>
<sequence>MQIDLNPPSSPIVVLVRFPPQNQVRFPPPSSPIVVLVSFFSNRFRFHSGLLFVHLTRILHKKLSFCWKPKMVEYSSSPGMRCPTNTHKPSFHVNTSIMSKQNPGKGTSSSTQRGGRVPTPNMPTPNFEETMTEEEFVEWLKNATESLSPKSGNGMKNPSTSVGSGSKRKKKGKSIKQTMFKHTSNIALLCTLKA</sequence>
<dbReference type="STRING" id="3880.G7JIZ0"/>
<reference evidence="3" key="3">
    <citation type="submission" date="2015-04" db="UniProtKB">
        <authorList>
            <consortium name="EnsemblPlants"/>
        </authorList>
    </citation>
    <scope>IDENTIFICATION</scope>
    <source>
        <strain evidence="3">cv. Jemalong A17</strain>
    </source>
</reference>
<dbReference type="PaxDb" id="3880-AES90933"/>
<feature type="region of interest" description="Disordered" evidence="1">
    <location>
        <begin position="146"/>
        <end position="177"/>
    </location>
</feature>
<dbReference type="Proteomes" id="UP000002051">
    <property type="component" value="Chromosome 4"/>
</dbReference>
<evidence type="ECO:0000313" key="4">
    <source>
        <dbReference type="Proteomes" id="UP000002051"/>
    </source>
</evidence>
<name>G7JIZ0_MEDTR</name>
<dbReference type="PANTHER" id="PTHR45270">
    <property type="entry name" value="OS03G0832900 PROTEIN"/>
    <property type="match status" value="1"/>
</dbReference>
<feature type="compositionally biased region" description="Polar residues" evidence="1">
    <location>
        <begin position="146"/>
        <end position="158"/>
    </location>
</feature>
<dbReference type="AlphaFoldDB" id="G7JIZ0"/>
<evidence type="ECO:0000256" key="1">
    <source>
        <dbReference type="SAM" id="MobiDB-lite"/>
    </source>
</evidence>
<evidence type="ECO:0000313" key="2">
    <source>
        <dbReference type="EMBL" id="AES90933.1"/>
    </source>
</evidence>
<organism evidence="2 4">
    <name type="scientific">Medicago truncatula</name>
    <name type="common">Barrel medic</name>
    <name type="synonym">Medicago tribuloides</name>
    <dbReference type="NCBI Taxonomy" id="3880"/>
    <lineage>
        <taxon>Eukaryota</taxon>
        <taxon>Viridiplantae</taxon>
        <taxon>Streptophyta</taxon>
        <taxon>Embryophyta</taxon>
        <taxon>Tracheophyta</taxon>
        <taxon>Spermatophyta</taxon>
        <taxon>Magnoliopsida</taxon>
        <taxon>eudicotyledons</taxon>
        <taxon>Gunneridae</taxon>
        <taxon>Pentapetalae</taxon>
        <taxon>rosids</taxon>
        <taxon>fabids</taxon>
        <taxon>Fabales</taxon>
        <taxon>Fabaceae</taxon>
        <taxon>Papilionoideae</taxon>
        <taxon>50 kb inversion clade</taxon>
        <taxon>NPAAA clade</taxon>
        <taxon>Hologalegina</taxon>
        <taxon>IRL clade</taxon>
        <taxon>Trifolieae</taxon>
        <taxon>Medicago</taxon>
    </lineage>
</organism>
<dbReference type="EnsemblPlants" id="AES90933">
    <property type="protein sequence ID" value="AES90933"/>
    <property type="gene ID" value="MTR_4g101190"/>
</dbReference>
<protein>
    <submittedName>
        <fullName evidence="2 3">Uncharacterized protein</fullName>
    </submittedName>
</protein>
<keyword evidence="4" id="KW-1185">Reference proteome</keyword>
<feature type="compositionally biased region" description="Polar residues" evidence="1">
    <location>
        <begin position="96"/>
        <end position="113"/>
    </location>
</feature>
<feature type="region of interest" description="Disordered" evidence="1">
    <location>
        <begin position="96"/>
        <end position="126"/>
    </location>
</feature>
<dbReference type="EMBL" id="CM001220">
    <property type="protein sequence ID" value="AES90933.1"/>
    <property type="molecule type" value="Genomic_DNA"/>
</dbReference>
<dbReference type="eggNOG" id="KOG0720">
    <property type="taxonomic scope" value="Eukaryota"/>
</dbReference>
<gene>
    <name evidence="2" type="ordered locus">MTR_4g101190</name>
</gene>
<reference evidence="2 4" key="1">
    <citation type="journal article" date="2011" name="Nature">
        <title>The Medicago genome provides insight into the evolution of rhizobial symbioses.</title>
        <authorList>
            <person name="Young N.D."/>
            <person name="Debelle F."/>
            <person name="Oldroyd G.E."/>
            <person name="Geurts R."/>
            <person name="Cannon S.B."/>
            <person name="Udvardi M.K."/>
            <person name="Benedito V.A."/>
            <person name="Mayer K.F."/>
            <person name="Gouzy J."/>
            <person name="Schoof H."/>
            <person name="Van de Peer Y."/>
            <person name="Proost S."/>
            <person name="Cook D.R."/>
            <person name="Meyers B.C."/>
            <person name="Spannagl M."/>
            <person name="Cheung F."/>
            <person name="De Mita S."/>
            <person name="Krishnakumar V."/>
            <person name="Gundlach H."/>
            <person name="Zhou S."/>
            <person name="Mudge J."/>
            <person name="Bharti A.K."/>
            <person name="Murray J.D."/>
            <person name="Naoumkina M.A."/>
            <person name="Rosen B."/>
            <person name="Silverstein K.A."/>
            <person name="Tang H."/>
            <person name="Rombauts S."/>
            <person name="Zhao P.X."/>
            <person name="Zhou P."/>
            <person name="Barbe V."/>
            <person name="Bardou P."/>
            <person name="Bechner M."/>
            <person name="Bellec A."/>
            <person name="Berger A."/>
            <person name="Berges H."/>
            <person name="Bidwell S."/>
            <person name="Bisseling T."/>
            <person name="Choisne N."/>
            <person name="Couloux A."/>
            <person name="Denny R."/>
            <person name="Deshpande S."/>
            <person name="Dai X."/>
            <person name="Doyle J.J."/>
            <person name="Dudez A.M."/>
            <person name="Farmer A.D."/>
            <person name="Fouteau S."/>
            <person name="Franken C."/>
            <person name="Gibelin C."/>
            <person name="Gish J."/>
            <person name="Goldstein S."/>
            <person name="Gonzalez A.J."/>
            <person name="Green P.J."/>
            <person name="Hallab A."/>
            <person name="Hartog M."/>
            <person name="Hua A."/>
            <person name="Humphray S.J."/>
            <person name="Jeong D.H."/>
            <person name="Jing Y."/>
            <person name="Jocker A."/>
            <person name="Kenton S.M."/>
            <person name="Kim D.J."/>
            <person name="Klee K."/>
            <person name="Lai H."/>
            <person name="Lang C."/>
            <person name="Lin S."/>
            <person name="Macmil S.L."/>
            <person name="Magdelenat G."/>
            <person name="Matthews L."/>
            <person name="McCorrison J."/>
            <person name="Monaghan E.L."/>
            <person name="Mun J.H."/>
            <person name="Najar F.Z."/>
            <person name="Nicholson C."/>
            <person name="Noirot C."/>
            <person name="O'Bleness M."/>
            <person name="Paule C.R."/>
            <person name="Poulain J."/>
            <person name="Prion F."/>
            <person name="Qin B."/>
            <person name="Qu C."/>
            <person name="Retzel E.F."/>
            <person name="Riddle C."/>
            <person name="Sallet E."/>
            <person name="Samain S."/>
            <person name="Samson N."/>
            <person name="Sanders I."/>
            <person name="Saurat O."/>
            <person name="Scarpelli C."/>
            <person name="Schiex T."/>
            <person name="Segurens B."/>
            <person name="Severin A.J."/>
            <person name="Sherrier D.J."/>
            <person name="Shi R."/>
            <person name="Sims S."/>
            <person name="Singer S.R."/>
            <person name="Sinharoy S."/>
            <person name="Sterck L."/>
            <person name="Viollet A."/>
            <person name="Wang B.B."/>
            <person name="Wang K."/>
            <person name="Wang M."/>
            <person name="Wang X."/>
            <person name="Warfsmann J."/>
            <person name="Weissenbach J."/>
            <person name="White D.D."/>
            <person name="White J.D."/>
            <person name="Wiley G.B."/>
            <person name="Wincker P."/>
            <person name="Xing Y."/>
            <person name="Yang L."/>
            <person name="Yao Z."/>
            <person name="Ying F."/>
            <person name="Zhai J."/>
            <person name="Zhou L."/>
            <person name="Zuber A."/>
            <person name="Denarie J."/>
            <person name="Dixon R.A."/>
            <person name="May G.D."/>
            <person name="Schwartz D.C."/>
            <person name="Rogers J."/>
            <person name="Quetier F."/>
            <person name="Town C.D."/>
            <person name="Roe B.A."/>
        </authorList>
    </citation>
    <scope>NUCLEOTIDE SEQUENCE [LARGE SCALE GENOMIC DNA]</scope>
    <source>
        <strain evidence="2">A17</strain>
        <strain evidence="3 4">cv. Jemalong A17</strain>
    </source>
</reference>